<sequence>MQRGLSLADLARQTHYSKGYLSKIETGSKRVTVDVARRCDDVLRAGGELLRMVRETEPPTTDGGGGGVDGDGDGNAPAGTQADGECPYRGLPAFTARDARWFFGRERATAELAERVFERIDSGPLLLVAPSGAGKSPC</sequence>
<feature type="domain" description="HTH cro/C1-type" evidence="2">
    <location>
        <begin position="2"/>
        <end position="49"/>
    </location>
</feature>
<dbReference type="Pfam" id="PF13560">
    <property type="entry name" value="HTH_31"/>
    <property type="match status" value="1"/>
</dbReference>
<feature type="region of interest" description="Disordered" evidence="1">
    <location>
        <begin position="50"/>
        <end position="87"/>
    </location>
</feature>
<comment type="caution">
    <text evidence="3">The sequence shown here is derived from an EMBL/GenBank/DDBJ whole genome shotgun (WGS) entry which is preliminary data.</text>
</comment>
<accession>A0ABU8UBZ4</accession>
<organism evidence="3 4">
    <name type="scientific">Streptomyces caledonius</name>
    <dbReference type="NCBI Taxonomy" id="3134107"/>
    <lineage>
        <taxon>Bacteria</taxon>
        <taxon>Bacillati</taxon>
        <taxon>Actinomycetota</taxon>
        <taxon>Actinomycetes</taxon>
        <taxon>Kitasatosporales</taxon>
        <taxon>Streptomycetaceae</taxon>
        <taxon>Streptomyces</taxon>
    </lineage>
</organism>
<evidence type="ECO:0000256" key="1">
    <source>
        <dbReference type="SAM" id="MobiDB-lite"/>
    </source>
</evidence>
<gene>
    <name evidence="3" type="ORF">WKI68_37695</name>
</gene>
<evidence type="ECO:0000313" key="3">
    <source>
        <dbReference type="EMBL" id="MEJ8645408.1"/>
    </source>
</evidence>
<dbReference type="InterPro" id="IPR049052">
    <property type="entry name" value="nSTAND1"/>
</dbReference>
<dbReference type="InterPro" id="IPR001387">
    <property type="entry name" value="Cro/C1-type_HTH"/>
</dbReference>
<dbReference type="InterPro" id="IPR010982">
    <property type="entry name" value="Lambda_DNA-bd_dom_sf"/>
</dbReference>
<reference evidence="3 4" key="1">
    <citation type="submission" date="2024-03" db="EMBL/GenBank/DDBJ databases">
        <title>Novel Streptomyces species of biotechnological and ecological value are a feature of Machair soil.</title>
        <authorList>
            <person name="Prole J.R."/>
            <person name="Goodfellow M."/>
            <person name="Allenby N."/>
            <person name="Ward A.C."/>
        </authorList>
    </citation>
    <scope>NUCLEOTIDE SEQUENCE [LARGE SCALE GENOMIC DNA]</scope>
    <source>
        <strain evidence="3 4">MS1.HAVA.3</strain>
    </source>
</reference>
<evidence type="ECO:0000259" key="2">
    <source>
        <dbReference type="PROSITE" id="PS50943"/>
    </source>
</evidence>
<dbReference type="SUPFAM" id="SSF47413">
    <property type="entry name" value="lambda repressor-like DNA-binding domains"/>
    <property type="match status" value="1"/>
</dbReference>
<dbReference type="Pfam" id="PF20703">
    <property type="entry name" value="nSTAND1"/>
    <property type="match status" value="1"/>
</dbReference>
<proteinExistence type="predicted"/>
<dbReference type="Proteomes" id="UP001382904">
    <property type="component" value="Unassembled WGS sequence"/>
</dbReference>
<dbReference type="PROSITE" id="PS50943">
    <property type="entry name" value="HTH_CROC1"/>
    <property type="match status" value="1"/>
</dbReference>
<dbReference type="SMART" id="SM00530">
    <property type="entry name" value="HTH_XRE"/>
    <property type="match status" value="1"/>
</dbReference>
<dbReference type="CDD" id="cd00093">
    <property type="entry name" value="HTH_XRE"/>
    <property type="match status" value="1"/>
</dbReference>
<dbReference type="Gene3D" id="1.10.260.40">
    <property type="entry name" value="lambda repressor-like DNA-binding domains"/>
    <property type="match status" value="1"/>
</dbReference>
<name>A0ABU8UBZ4_9ACTN</name>
<evidence type="ECO:0000313" key="4">
    <source>
        <dbReference type="Proteomes" id="UP001382904"/>
    </source>
</evidence>
<dbReference type="EMBL" id="JBBKAM010000004">
    <property type="protein sequence ID" value="MEJ8645408.1"/>
    <property type="molecule type" value="Genomic_DNA"/>
</dbReference>
<keyword evidence="4" id="KW-1185">Reference proteome</keyword>
<protein>
    <submittedName>
        <fullName evidence="3">Helix-turn-helix transcriptional regulator</fullName>
    </submittedName>
</protein>